<sequence>MAHQLSISEQLAHSTVRIETTTAKGEGSGTGFFYQFAEKGDRFIPVIITNKHVIEGATSGRFVLTEKNDKGEPIYGKYHAFLFENFQNQWVPHPNPDIDLCAMPIAPILQQAQQKNQDFFYVSINSSLLLTQEELDDLTLMEDIVMVGYPNGIWDQKNNMPVFRKGITATHPNLDWNGKPEFLIDAACFPGSSGSPVFLFNQGGYSTKSGGMTIGPSRIKLLGALYAGPQHTVSGEIKVIQVPTQNVPIPVSSIPNNLGMVIKAFQLDAFEEYFGKISDET</sequence>
<reference evidence="2" key="1">
    <citation type="submission" date="2017-08" db="EMBL/GenBank/DDBJ databases">
        <title>A dynamic microbial community with high functional redundancy inhabits the cold, oxic subseafloor aquifer.</title>
        <authorList>
            <person name="Tully B.J."/>
            <person name="Wheat C.G."/>
            <person name="Glazer B.T."/>
            <person name="Huber J.A."/>
        </authorList>
    </citation>
    <scope>NUCLEOTIDE SEQUENCE [LARGE SCALE GENOMIC DNA]</scope>
</reference>
<protein>
    <submittedName>
        <fullName evidence="1">Serine protease</fullName>
    </submittedName>
</protein>
<accession>A0A2A5C909</accession>
<comment type="caution">
    <text evidence="1">The sequence shown here is derived from an EMBL/GenBank/DDBJ whole genome shotgun (WGS) entry which is preliminary data.</text>
</comment>
<evidence type="ECO:0000313" key="1">
    <source>
        <dbReference type="EMBL" id="PCJ40359.1"/>
    </source>
</evidence>
<dbReference type="GO" id="GO:0006508">
    <property type="term" value="P:proteolysis"/>
    <property type="evidence" value="ECO:0007669"/>
    <property type="project" value="UniProtKB-KW"/>
</dbReference>
<dbReference type="GO" id="GO:0008233">
    <property type="term" value="F:peptidase activity"/>
    <property type="evidence" value="ECO:0007669"/>
    <property type="project" value="UniProtKB-KW"/>
</dbReference>
<keyword evidence="1" id="KW-0378">Hydrolase</keyword>
<dbReference type="EMBL" id="NVWI01000009">
    <property type="protein sequence ID" value="PCJ40359.1"/>
    <property type="molecule type" value="Genomic_DNA"/>
</dbReference>
<dbReference type="InterPro" id="IPR009003">
    <property type="entry name" value="Peptidase_S1_PA"/>
</dbReference>
<dbReference type="InterPro" id="IPR043504">
    <property type="entry name" value="Peptidase_S1_PA_chymotrypsin"/>
</dbReference>
<dbReference type="Proteomes" id="UP000228987">
    <property type="component" value="Unassembled WGS sequence"/>
</dbReference>
<dbReference type="Pfam" id="PF13365">
    <property type="entry name" value="Trypsin_2"/>
    <property type="match status" value="1"/>
</dbReference>
<dbReference type="SUPFAM" id="SSF50494">
    <property type="entry name" value="Trypsin-like serine proteases"/>
    <property type="match status" value="1"/>
</dbReference>
<keyword evidence="1" id="KW-0645">Protease</keyword>
<name>A0A2A5C909_9GAMM</name>
<gene>
    <name evidence="1" type="ORF">COA71_10890</name>
</gene>
<dbReference type="AlphaFoldDB" id="A0A2A5C909"/>
<organism evidence="1 2">
    <name type="scientific">SAR86 cluster bacterium</name>
    <dbReference type="NCBI Taxonomy" id="2030880"/>
    <lineage>
        <taxon>Bacteria</taxon>
        <taxon>Pseudomonadati</taxon>
        <taxon>Pseudomonadota</taxon>
        <taxon>Gammaproteobacteria</taxon>
        <taxon>SAR86 cluster</taxon>
    </lineage>
</organism>
<proteinExistence type="predicted"/>
<dbReference type="Gene3D" id="2.40.10.10">
    <property type="entry name" value="Trypsin-like serine proteases"/>
    <property type="match status" value="2"/>
</dbReference>
<evidence type="ECO:0000313" key="2">
    <source>
        <dbReference type="Proteomes" id="UP000228987"/>
    </source>
</evidence>